<proteinExistence type="predicted"/>
<protein>
    <submittedName>
        <fullName evidence="1">Uncharacterized protein</fullName>
    </submittedName>
</protein>
<evidence type="ECO:0000313" key="2">
    <source>
        <dbReference type="Proteomes" id="UP000828390"/>
    </source>
</evidence>
<sequence>MLNVSRHRRRRSAQHHVTWRAEGSVVMCYVIDGVRLDPEHDKLCLKDIICVFANQRVSLGVVFL</sequence>
<reference evidence="1" key="1">
    <citation type="journal article" date="2019" name="bioRxiv">
        <title>The Genome of the Zebra Mussel, Dreissena polymorpha: A Resource for Invasive Species Research.</title>
        <authorList>
            <person name="McCartney M.A."/>
            <person name="Auch B."/>
            <person name="Kono T."/>
            <person name="Mallez S."/>
            <person name="Zhang Y."/>
            <person name="Obille A."/>
            <person name="Becker A."/>
            <person name="Abrahante J.E."/>
            <person name="Garbe J."/>
            <person name="Badalamenti J.P."/>
            <person name="Herman A."/>
            <person name="Mangelson H."/>
            <person name="Liachko I."/>
            <person name="Sullivan S."/>
            <person name="Sone E.D."/>
            <person name="Koren S."/>
            <person name="Silverstein K.A.T."/>
            <person name="Beckman K.B."/>
            <person name="Gohl D.M."/>
        </authorList>
    </citation>
    <scope>NUCLEOTIDE SEQUENCE</scope>
    <source>
        <strain evidence="1">Duluth1</strain>
        <tissue evidence="1">Whole animal</tissue>
    </source>
</reference>
<dbReference type="Proteomes" id="UP000828390">
    <property type="component" value="Unassembled WGS sequence"/>
</dbReference>
<reference evidence="1" key="2">
    <citation type="submission" date="2020-11" db="EMBL/GenBank/DDBJ databases">
        <authorList>
            <person name="McCartney M.A."/>
            <person name="Auch B."/>
            <person name="Kono T."/>
            <person name="Mallez S."/>
            <person name="Becker A."/>
            <person name="Gohl D.M."/>
            <person name="Silverstein K.A.T."/>
            <person name="Koren S."/>
            <person name="Bechman K.B."/>
            <person name="Herman A."/>
            <person name="Abrahante J.E."/>
            <person name="Garbe J."/>
        </authorList>
    </citation>
    <scope>NUCLEOTIDE SEQUENCE</scope>
    <source>
        <strain evidence="1">Duluth1</strain>
        <tissue evidence="1">Whole animal</tissue>
    </source>
</reference>
<name>A0A9D4M0V7_DREPO</name>
<dbReference type="AlphaFoldDB" id="A0A9D4M0V7"/>
<evidence type="ECO:0000313" key="1">
    <source>
        <dbReference type="EMBL" id="KAH3867318.1"/>
    </source>
</evidence>
<keyword evidence="2" id="KW-1185">Reference proteome</keyword>
<accession>A0A9D4M0V7</accession>
<dbReference type="EMBL" id="JAIWYP010000002">
    <property type="protein sequence ID" value="KAH3867318.1"/>
    <property type="molecule type" value="Genomic_DNA"/>
</dbReference>
<comment type="caution">
    <text evidence="1">The sequence shown here is derived from an EMBL/GenBank/DDBJ whole genome shotgun (WGS) entry which is preliminary data.</text>
</comment>
<gene>
    <name evidence="1" type="ORF">DPMN_030444</name>
</gene>
<organism evidence="1 2">
    <name type="scientific">Dreissena polymorpha</name>
    <name type="common">Zebra mussel</name>
    <name type="synonym">Mytilus polymorpha</name>
    <dbReference type="NCBI Taxonomy" id="45954"/>
    <lineage>
        <taxon>Eukaryota</taxon>
        <taxon>Metazoa</taxon>
        <taxon>Spiralia</taxon>
        <taxon>Lophotrochozoa</taxon>
        <taxon>Mollusca</taxon>
        <taxon>Bivalvia</taxon>
        <taxon>Autobranchia</taxon>
        <taxon>Heteroconchia</taxon>
        <taxon>Euheterodonta</taxon>
        <taxon>Imparidentia</taxon>
        <taxon>Neoheterodontei</taxon>
        <taxon>Myida</taxon>
        <taxon>Dreissenoidea</taxon>
        <taxon>Dreissenidae</taxon>
        <taxon>Dreissena</taxon>
    </lineage>
</organism>